<evidence type="ECO:0000313" key="5">
    <source>
        <dbReference type="EMBL" id="CAF3959090.1"/>
    </source>
</evidence>
<dbReference type="EMBL" id="CAJOBI010002249">
    <property type="protein sequence ID" value="CAF3920449.1"/>
    <property type="molecule type" value="Genomic_DNA"/>
</dbReference>
<protein>
    <recommendedName>
        <fullName evidence="8">Reverse transcriptase domain-containing protein</fullName>
    </recommendedName>
</protein>
<evidence type="ECO:0008006" key="8">
    <source>
        <dbReference type="Google" id="ProtNLM"/>
    </source>
</evidence>
<dbReference type="Proteomes" id="UP000663834">
    <property type="component" value="Unassembled WGS sequence"/>
</dbReference>
<comment type="caution">
    <text evidence="3">The sequence shown here is derived from an EMBL/GenBank/DDBJ whole genome shotgun (WGS) entry which is preliminary data.</text>
</comment>
<dbReference type="EMBL" id="CAJOBH010003612">
    <property type="protein sequence ID" value="CAF3959090.1"/>
    <property type="molecule type" value="Genomic_DNA"/>
</dbReference>
<evidence type="ECO:0000313" key="1">
    <source>
        <dbReference type="EMBL" id="CAF1304564.1"/>
    </source>
</evidence>
<organism evidence="3 7">
    <name type="scientific">Rotaria magnacalcarata</name>
    <dbReference type="NCBI Taxonomy" id="392030"/>
    <lineage>
        <taxon>Eukaryota</taxon>
        <taxon>Metazoa</taxon>
        <taxon>Spiralia</taxon>
        <taxon>Gnathifera</taxon>
        <taxon>Rotifera</taxon>
        <taxon>Eurotatoria</taxon>
        <taxon>Bdelloidea</taxon>
        <taxon>Philodinida</taxon>
        <taxon>Philodinidae</taxon>
        <taxon>Rotaria</taxon>
    </lineage>
</organism>
<dbReference type="Proteomes" id="UP000663887">
    <property type="component" value="Unassembled WGS sequence"/>
</dbReference>
<dbReference type="EMBL" id="CAJNOV010007966">
    <property type="protein sequence ID" value="CAF1304564.1"/>
    <property type="molecule type" value="Genomic_DNA"/>
</dbReference>
<reference evidence="3" key="1">
    <citation type="submission" date="2021-02" db="EMBL/GenBank/DDBJ databases">
        <authorList>
            <person name="Nowell W R."/>
        </authorList>
    </citation>
    <scope>NUCLEOTIDE SEQUENCE</scope>
</reference>
<dbReference type="Proteomes" id="UP000663855">
    <property type="component" value="Unassembled WGS sequence"/>
</dbReference>
<dbReference type="EMBL" id="CAJOBF010005592">
    <property type="protein sequence ID" value="CAF4180574.1"/>
    <property type="molecule type" value="Genomic_DNA"/>
</dbReference>
<gene>
    <name evidence="5" type="ORF">BYL167_LOCUS11443</name>
    <name evidence="1" type="ORF">CJN711_LOCUS17113</name>
    <name evidence="2" type="ORF">KQP761_LOCUS8365</name>
    <name evidence="4" type="ORF">SMN809_LOCUS7638</name>
    <name evidence="6" type="ORF">UXM345_LOCUS26831</name>
    <name evidence="3" type="ORF">XDN619_LOCUS29466</name>
</gene>
<evidence type="ECO:0000313" key="3">
    <source>
        <dbReference type="EMBL" id="CAF2155604.1"/>
    </source>
</evidence>
<evidence type="ECO:0000313" key="6">
    <source>
        <dbReference type="EMBL" id="CAF4180574.1"/>
    </source>
</evidence>
<evidence type="ECO:0000313" key="2">
    <source>
        <dbReference type="EMBL" id="CAF1373995.1"/>
    </source>
</evidence>
<dbReference type="EMBL" id="CAJNRG010014364">
    <property type="protein sequence ID" value="CAF2155604.1"/>
    <property type="molecule type" value="Genomic_DNA"/>
</dbReference>
<dbReference type="EMBL" id="CAJNOW010003212">
    <property type="protein sequence ID" value="CAF1373995.1"/>
    <property type="molecule type" value="Genomic_DNA"/>
</dbReference>
<sequence length="171" mass="19871">MGDTLSYAKKIENEYQNEFDQLMLKLLRILHERTSLLYLNTQNKKYLEGKPPDCTFIFNDILRDGIPVRPIESTIHAATAKISKFLDKILRLVFDDKCKDTTIIDGASLITDLSKYNKKGLLKSTTLFYTFDIRNLYTMLPQEETLDTLMTFLHVHVYRKVKGISIDTIKN</sequence>
<accession>A0A816Y8J7</accession>
<evidence type="ECO:0000313" key="4">
    <source>
        <dbReference type="EMBL" id="CAF3920449.1"/>
    </source>
</evidence>
<proteinExistence type="predicted"/>
<dbReference type="Proteomes" id="UP000663842">
    <property type="component" value="Unassembled WGS sequence"/>
</dbReference>
<name>A0A816Y8J7_9BILA</name>
<dbReference type="Proteomes" id="UP000676336">
    <property type="component" value="Unassembled WGS sequence"/>
</dbReference>
<dbReference type="AlphaFoldDB" id="A0A816Y8J7"/>
<dbReference type="Proteomes" id="UP000681967">
    <property type="component" value="Unassembled WGS sequence"/>
</dbReference>
<evidence type="ECO:0000313" key="7">
    <source>
        <dbReference type="Proteomes" id="UP000663887"/>
    </source>
</evidence>